<comment type="caution">
    <text evidence="7">The sequence shown here is derived from an EMBL/GenBank/DDBJ whole genome shotgun (WGS) entry which is preliminary data.</text>
</comment>
<reference evidence="8" key="3">
    <citation type="submission" date="2021-05" db="EMBL/GenBank/DDBJ databases">
        <title>Protein family content uncovers lineage relationships and bacterial pathway maintenance mechanisms in DPANN archaea.</title>
        <authorList>
            <person name="Castelle C.J."/>
            <person name="Meheust R."/>
            <person name="Jaffe A.L."/>
            <person name="Seitz K."/>
            <person name="Gong X."/>
            <person name="Baker B.J."/>
            <person name="Banfield J.F."/>
        </authorList>
    </citation>
    <scope>NUCLEOTIDE SEQUENCE</scope>
    <source>
        <strain evidence="8">RIFCSPLOWO2_01_FULL_58_19</strain>
    </source>
</reference>
<sequence length="515" mass="58137">MKEDLGKEDIGTIVSTPEGPSPSSVDFVVNEGVVHRGQFVEMDYSEGTLVALVNDVVKTNRYFERAESVKEFEASGKKLFDQFPTSEWEYLLARTRPLGVYAGSQLKRPTFPPSPGTKVRIANANTLKSFLGFAEDGLFLGSVEFHDLLVRLPLSRLLQKHLAILAMSGAGKSYLVSVLFEELLNRRKEQGRLAVVVLDAHGEYTSFAEQATKKEFTDYSTQTKLVKARDVRIGVPKLNIGLIANIIPGLSTPQKRDLERVLNRLRRELRNGMEPFNLSTLQAEIVKDEEINEATRKVLMSWILSLEELHLFDRTDNPSLYDIVEPGVLTVIDLSEVIDLRKKQIIVAYFAQKMFSDRRAKKIPPFALVLEEAHQFIPEKVSREGAISRSIMRTIAREGRKFGASLVLISQRPIQLDTTTLSQCGTQIILRVTNPYDLDHIGKSAEGLDRRSLDMITSLRVGEALMIGEAVNYPVFFRVRKRVSMESRHEVPLEKAALDFEEKKDARLDEAEEFL</sequence>
<name>A0A7J4JK53_9ARCH</name>
<comment type="catalytic activity">
    <reaction evidence="3">
        <text>ATP + H2O = ADP + phosphate + H(+)</text>
        <dbReference type="Rhea" id="RHEA:13065"/>
        <dbReference type="ChEBI" id="CHEBI:15377"/>
        <dbReference type="ChEBI" id="CHEBI:15378"/>
        <dbReference type="ChEBI" id="CHEBI:30616"/>
        <dbReference type="ChEBI" id="CHEBI:43474"/>
        <dbReference type="ChEBI" id="CHEBI:456216"/>
        <dbReference type="EC" id="5.6.2.3"/>
    </reaction>
</comment>
<evidence type="ECO:0000313" key="9">
    <source>
        <dbReference type="Proteomes" id="UP000564964"/>
    </source>
</evidence>
<dbReference type="InterPro" id="IPR002789">
    <property type="entry name" value="HerA_central"/>
</dbReference>
<evidence type="ECO:0000259" key="6">
    <source>
        <dbReference type="Pfam" id="PF01935"/>
    </source>
</evidence>
<dbReference type="Proteomes" id="UP000564964">
    <property type="component" value="Unassembled WGS sequence"/>
</dbReference>
<feature type="region of interest" description="Disordered" evidence="5">
    <location>
        <begin position="1"/>
        <end position="22"/>
    </location>
</feature>
<reference evidence="7" key="1">
    <citation type="journal article" date="2020" name="bioRxiv">
        <title>A rank-normalized archaeal taxonomy based on genome phylogeny resolves widespread incomplete and uneven classifications.</title>
        <authorList>
            <person name="Rinke C."/>
            <person name="Chuvochina M."/>
            <person name="Mussig A.J."/>
            <person name="Chaumeil P.-A."/>
            <person name="Waite D.W."/>
            <person name="Whitman W.B."/>
            <person name="Parks D.H."/>
            <person name="Hugenholtz P."/>
        </authorList>
    </citation>
    <scope>NUCLEOTIDE SEQUENCE</scope>
    <source>
        <strain evidence="7">UBA10219</strain>
    </source>
</reference>
<reference evidence="8" key="2">
    <citation type="submission" date="2021-03" db="EMBL/GenBank/DDBJ databases">
        <authorList>
            <person name="Jaffe A."/>
        </authorList>
    </citation>
    <scope>NUCLEOTIDE SEQUENCE</scope>
    <source>
        <strain evidence="8">RIFCSPLOWO2_01_FULL_58_19</strain>
    </source>
</reference>
<dbReference type="EMBL" id="JAGVWE010000002">
    <property type="protein sequence ID" value="MBS3062554.1"/>
    <property type="molecule type" value="Genomic_DNA"/>
</dbReference>
<dbReference type="GO" id="GO:0043138">
    <property type="term" value="F:3'-5' DNA helicase activity"/>
    <property type="evidence" value="ECO:0007669"/>
    <property type="project" value="UniProtKB-EC"/>
</dbReference>
<protein>
    <submittedName>
        <fullName evidence="7">ATP-binding protein</fullName>
    </submittedName>
</protein>
<dbReference type="EMBL" id="DUGH01000148">
    <property type="protein sequence ID" value="HIH16969.1"/>
    <property type="molecule type" value="Genomic_DNA"/>
</dbReference>
<feature type="domain" description="Helicase HerA central" evidence="6">
    <location>
        <begin position="140"/>
        <end position="352"/>
    </location>
</feature>
<dbReference type="Gene3D" id="3.40.50.300">
    <property type="entry name" value="P-loop containing nucleotide triphosphate hydrolases"/>
    <property type="match status" value="2"/>
</dbReference>
<dbReference type="Pfam" id="PF01935">
    <property type="entry name" value="DUF87"/>
    <property type="match status" value="1"/>
</dbReference>
<dbReference type="SUPFAM" id="SSF52540">
    <property type="entry name" value="P-loop containing nucleoside triphosphate hydrolases"/>
    <property type="match status" value="1"/>
</dbReference>
<evidence type="ECO:0000256" key="2">
    <source>
        <dbReference type="ARBA" id="ARBA00034617"/>
    </source>
</evidence>
<keyword evidence="7" id="KW-0067">ATP-binding</keyword>
<comment type="catalytic activity">
    <reaction evidence="2">
        <text>Couples ATP hydrolysis with the unwinding of duplex DNA by translocating in the 3'-5' direction.</text>
        <dbReference type="EC" id="5.6.2.4"/>
    </reaction>
</comment>
<evidence type="ECO:0000313" key="7">
    <source>
        <dbReference type="EMBL" id="HIH16969.1"/>
    </source>
</evidence>
<dbReference type="InterPro" id="IPR027417">
    <property type="entry name" value="P-loop_NTPase"/>
</dbReference>
<dbReference type="CDD" id="cd01127">
    <property type="entry name" value="TrwB_TraG_TraD_VirD4"/>
    <property type="match status" value="1"/>
</dbReference>
<dbReference type="InterPro" id="IPR008571">
    <property type="entry name" value="HerA-like"/>
</dbReference>
<dbReference type="PANTHER" id="PTHR42957">
    <property type="entry name" value="HELICASE MJ1565-RELATED"/>
    <property type="match status" value="1"/>
</dbReference>
<proteinExistence type="inferred from homology"/>
<evidence type="ECO:0000256" key="5">
    <source>
        <dbReference type="SAM" id="MobiDB-lite"/>
    </source>
</evidence>
<accession>A0A7J4JK53</accession>
<evidence type="ECO:0000256" key="3">
    <source>
        <dbReference type="ARBA" id="ARBA00048954"/>
    </source>
</evidence>
<dbReference type="PANTHER" id="PTHR42957:SF2">
    <property type="entry name" value="HELICASE HERA CENTRAL DOMAIN-CONTAINING PROTEIN"/>
    <property type="match status" value="1"/>
</dbReference>
<evidence type="ECO:0000313" key="8">
    <source>
        <dbReference type="EMBL" id="MBS3062554.1"/>
    </source>
</evidence>
<evidence type="ECO:0000256" key="4">
    <source>
        <dbReference type="ARBA" id="ARBA00048988"/>
    </source>
</evidence>
<organism evidence="7 9">
    <name type="scientific">Candidatus Iainarchaeum sp</name>
    <dbReference type="NCBI Taxonomy" id="3101447"/>
    <lineage>
        <taxon>Archaea</taxon>
        <taxon>Candidatus Iainarchaeota</taxon>
        <taxon>Candidatus Iainarchaeia</taxon>
        <taxon>Candidatus Iainarchaeales</taxon>
        <taxon>Candidatus Iainarchaeaceae</taxon>
        <taxon>Candidatus Iainarchaeum</taxon>
    </lineage>
</organism>
<dbReference type="AlphaFoldDB" id="A0A7J4JK53"/>
<keyword evidence="7" id="KW-0547">Nucleotide-binding</keyword>
<dbReference type="GO" id="GO:0005524">
    <property type="term" value="F:ATP binding"/>
    <property type="evidence" value="ECO:0007669"/>
    <property type="project" value="UniProtKB-KW"/>
</dbReference>
<dbReference type="GO" id="GO:0043139">
    <property type="term" value="F:5'-3' DNA helicase activity"/>
    <property type="evidence" value="ECO:0007669"/>
    <property type="project" value="UniProtKB-EC"/>
</dbReference>
<dbReference type="Proteomes" id="UP000678237">
    <property type="component" value="Unassembled WGS sequence"/>
</dbReference>
<gene>
    <name evidence="7" type="ORF">HA252_06200</name>
    <name evidence="8" type="ORF">J4203_01655</name>
</gene>
<evidence type="ECO:0000256" key="1">
    <source>
        <dbReference type="ARBA" id="ARBA00007816"/>
    </source>
</evidence>
<feature type="compositionally biased region" description="Basic and acidic residues" evidence="5">
    <location>
        <begin position="1"/>
        <end position="10"/>
    </location>
</feature>
<comment type="catalytic activity">
    <reaction evidence="4">
        <text>ATP + H2O = ADP + phosphate + H(+)</text>
        <dbReference type="Rhea" id="RHEA:13065"/>
        <dbReference type="ChEBI" id="CHEBI:15377"/>
        <dbReference type="ChEBI" id="CHEBI:15378"/>
        <dbReference type="ChEBI" id="CHEBI:30616"/>
        <dbReference type="ChEBI" id="CHEBI:43474"/>
        <dbReference type="ChEBI" id="CHEBI:456216"/>
        <dbReference type="EC" id="5.6.2.4"/>
    </reaction>
</comment>
<comment type="similarity">
    <text evidence="1">Belongs to the HerA family.</text>
</comment>